<dbReference type="RefSeq" id="WP_158947518.1">
    <property type="nucleotide sequence ID" value="NZ_CP046400.1"/>
</dbReference>
<feature type="domain" description="PAC" evidence="11">
    <location>
        <begin position="373"/>
        <end position="426"/>
    </location>
</feature>
<dbReference type="InterPro" id="IPR013656">
    <property type="entry name" value="PAS_4"/>
</dbReference>
<feature type="domain" description="PAS" evidence="10">
    <location>
        <begin position="157"/>
        <end position="230"/>
    </location>
</feature>
<evidence type="ECO:0000256" key="5">
    <source>
        <dbReference type="ARBA" id="ARBA00022777"/>
    </source>
</evidence>
<proteinExistence type="predicted"/>
<evidence type="ECO:0000259" key="11">
    <source>
        <dbReference type="PROSITE" id="PS50113"/>
    </source>
</evidence>
<dbReference type="InterPro" id="IPR003594">
    <property type="entry name" value="HATPase_dom"/>
</dbReference>
<dbReference type="Pfam" id="PF00072">
    <property type="entry name" value="Response_reg"/>
    <property type="match status" value="1"/>
</dbReference>
<evidence type="ECO:0000256" key="1">
    <source>
        <dbReference type="ARBA" id="ARBA00000085"/>
    </source>
</evidence>
<dbReference type="NCBIfam" id="TIGR00229">
    <property type="entry name" value="sensory_box"/>
    <property type="match status" value="5"/>
</dbReference>
<dbReference type="Pfam" id="PF02518">
    <property type="entry name" value="HATPase_c"/>
    <property type="match status" value="1"/>
</dbReference>
<dbReference type="SUPFAM" id="SSF47384">
    <property type="entry name" value="Homodimeric domain of signal transducing histidine kinase"/>
    <property type="match status" value="1"/>
</dbReference>
<dbReference type="PRINTS" id="PR00344">
    <property type="entry name" value="BCTRLSENSOR"/>
</dbReference>
<dbReference type="InterPro" id="IPR004358">
    <property type="entry name" value="Sig_transdc_His_kin-like_C"/>
</dbReference>
<dbReference type="Pfam" id="PF08447">
    <property type="entry name" value="PAS_3"/>
    <property type="match status" value="1"/>
</dbReference>
<feature type="domain" description="PAS" evidence="10">
    <location>
        <begin position="27"/>
        <end position="98"/>
    </location>
</feature>
<dbReference type="InterPro" id="IPR013655">
    <property type="entry name" value="PAS_fold_3"/>
</dbReference>
<dbReference type="GO" id="GO:0006355">
    <property type="term" value="P:regulation of DNA-templated transcription"/>
    <property type="evidence" value="ECO:0007669"/>
    <property type="project" value="InterPro"/>
</dbReference>
<feature type="coiled-coil region" evidence="7">
    <location>
        <begin position="3"/>
        <end position="30"/>
    </location>
</feature>
<dbReference type="CDD" id="cd17546">
    <property type="entry name" value="REC_hyHK_CKI1_RcsC-like"/>
    <property type="match status" value="1"/>
</dbReference>
<dbReference type="PANTHER" id="PTHR43047:SF72">
    <property type="entry name" value="OSMOSENSING HISTIDINE PROTEIN KINASE SLN1"/>
    <property type="match status" value="1"/>
</dbReference>
<keyword evidence="3 6" id="KW-0597">Phosphoprotein</keyword>
<dbReference type="AlphaFoldDB" id="A0A6I6JJJ7"/>
<evidence type="ECO:0000259" key="9">
    <source>
        <dbReference type="PROSITE" id="PS50110"/>
    </source>
</evidence>
<keyword evidence="13" id="KW-1185">Reference proteome</keyword>
<dbReference type="PROSITE" id="PS50109">
    <property type="entry name" value="HIS_KIN"/>
    <property type="match status" value="1"/>
</dbReference>
<dbReference type="InterPro" id="IPR003661">
    <property type="entry name" value="HisK_dim/P_dom"/>
</dbReference>
<gene>
    <name evidence="12" type="ORF">GM415_09225</name>
</gene>
<dbReference type="Gene3D" id="1.10.287.130">
    <property type="match status" value="1"/>
</dbReference>
<dbReference type="InterPro" id="IPR036890">
    <property type="entry name" value="HATPase_C_sf"/>
</dbReference>
<dbReference type="GO" id="GO:0005886">
    <property type="term" value="C:plasma membrane"/>
    <property type="evidence" value="ECO:0007669"/>
    <property type="project" value="TreeGrafter"/>
</dbReference>
<dbReference type="PROSITE" id="PS50113">
    <property type="entry name" value="PAC"/>
    <property type="match status" value="2"/>
</dbReference>
<evidence type="ECO:0000313" key="12">
    <source>
        <dbReference type="EMBL" id="QGY40297.1"/>
    </source>
</evidence>
<evidence type="ECO:0000256" key="2">
    <source>
        <dbReference type="ARBA" id="ARBA00012438"/>
    </source>
</evidence>
<dbReference type="SMART" id="SM00091">
    <property type="entry name" value="PAS"/>
    <property type="match status" value="5"/>
</dbReference>
<feature type="domain" description="Response regulatory" evidence="9">
    <location>
        <begin position="929"/>
        <end position="1048"/>
    </location>
</feature>
<dbReference type="FunFam" id="3.30.565.10:FF:000010">
    <property type="entry name" value="Sensor histidine kinase RcsC"/>
    <property type="match status" value="1"/>
</dbReference>
<dbReference type="InterPro" id="IPR000700">
    <property type="entry name" value="PAS-assoc_C"/>
</dbReference>
<dbReference type="SUPFAM" id="SSF52172">
    <property type="entry name" value="CheY-like"/>
    <property type="match status" value="1"/>
</dbReference>
<dbReference type="Pfam" id="PF13188">
    <property type="entry name" value="PAS_8"/>
    <property type="match status" value="1"/>
</dbReference>
<feature type="coiled-coil region" evidence="7">
    <location>
        <begin position="276"/>
        <end position="307"/>
    </location>
</feature>
<dbReference type="CDD" id="cd16922">
    <property type="entry name" value="HATPase_EvgS-ArcB-TorS-like"/>
    <property type="match status" value="1"/>
</dbReference>
<dbReference type="SMART" id="SM00086">
    <property type="entry name" value="PAC"/>
    <property type="match status" value="4"/>
</dbReference>
<dbReference type="InterPro" id="IPR011006">
    <property type="entry name" value="CheY-like_superfamily"/>
</dbReference>
<dbReference type="InterPro" id="IPR035965">
    <property type="entry name" value="PAS-like_dom_sf"/>
</dbReference>
<dbReference type="Gene3D" id="3.30.565.10">
    <property type="entry name" value="Histidine kinase-like ATPase, C-terminal domain"/>
    <property type="match status" value="1"/>
</dbReference>
<evidence type="ECO:0000313" key="13">
    <source>
        <dbReference type="Proteomes" id="UP000428328"/>
    </source>
</evidence>
<evidence type="ECO:0000259" key="8">
    <source>
        <dbReference type="PROSITE" id="PS50109"/>
    </source>
</evidence>
<evidence type="ECO:0000256" key="6">
    <source>
        <dbReference type="PROSITE-ProRule" id="PRU00169"/>
    </source>
</evidence>
<dbReference type="PROSITE" id="PS50112">
    <property type="entry name" value="PAS"/>
    <property type="match status" value="5"/>
</dbReference>
<dbReference type="GO" id="GO:0009927">
    <property type="term" value="F:histidine phosphotransfer kinase activity"/>
    <property type="evidence" value="ECO:0007669"/>
    <property type="project" value="TreeGrafter"/>
</dbReference>
<dbReference type="Proteomes" id="UP000428328">
    <property type="component" value="Chromosome"/>
</dbReference>
<dbReference type="Gene3D" id="3.40.50.2300">
    <property type="match status" value="1"/>
</dbReference>
<dbReference type="SMART" id="SM00387">
    <property type="entry name" value="HATPase_c"/>
    <property type="match status" value="1"/>
</dbReference>
<dbReference type="CDD" id="cd00130">
    <property type="entry name" value="PAS"/>
    <property type="match status" value="5"/>
</dbReference>
<dbReference type="InterPro" id="IPR005467">
    <property type="entry name" value="His_kinase_dom"/>
</dbReference>
<sequence>MDASSKDREILRLEQRVASLERELVRSQSRWHNVLEHIPQVGILLDEKGRILFANRYFLELTGWTLEEVRFKDWFTLFLPEAIRDDVRNVLLRTIREESIGSHSLNRNDILTRDGSKRTISWFNILNRGPEGTVSGIVSFGIDLTSQEEARAALRRGEERLALALDAANDAVWDWNITTGEVYFNARWFTMLGYEPDEMPHSYETWKNLVHEDDLRDMKDVLLREQRPGGAFEHELRMRTKNGEWKWILTRAKTIISEDAPGEVRMIGTHSDINDRKRGEDDLKRAMEAAESANRALQVNMAHLRALLENIPELVWLKDGDGNFIFCNKRFSRLYGAEEAEIVGRKDYDFVDRETADAFRRDDLAAIEAGRPKVIEETVTYKDNGHREELETLKTPLYDDEGNLLGVLGVARDMTQRNRIARELKESELRFKALHNASFGGIFIHDNSIIIDCNQGLADMTGYGTDELIGMDGMLLITPSYREMVMENIRRKGENAYEAVGIRKNGEEYPVRIEGRSIPYKGRPVRVVEFRDITESKRAEAELRDSELRHRVIFENSPLGMVRFGEDGRILDCNDNFLELMGAPRSVVVGFNPLKSICREMRQAMEKALRGEPSSYENYYTSVTGNKTSYLLAQFNPVNIGQSPTEVIATVEDFSEHKKVRDDLRAAKEQAEAFSRSKTEFLTNMSHEIRTPLNGILGMLQLLQTTGLDGEQSRYVNDAMYSSRRLTRLLTDILDLSRVEAGKLVVQHLPFDLEESCRQVFELYRLTANQTGVDLRYEPGESLPETVMGDAIRLQQVLTNLIGNAFKFTTHGSVTLSVHRLPYAPPDHCRLLFMVSDTGSGIPSDKVDSLFDAFTQVSEGYTRDHQGAGLGLAICRQLVHLMGGSMAVESDEGAGTVFYVSIPFLLGEPLPLTASAVRREPRGRGLPCHLLLAEDERVNRLVTRRLLEKAGHSVTTVENGQKALEALEKDRFDAVLMDIQMPVMDGMEAMRAIRRGEAGEENRDIPVIAVTAYAMVGDREKFLEAGMDGYVVKPIELEALEAYLDKLSVET</sequence>
<dbReference type="Pfam" id="PF00989">
    <property type="entry name" value="PAS"/>
    <property type="match status" value="1"/>
</dbReference>
<accession>A0A6I6JJJ7</accession>
<protein>
    <recommendedName>
        <fullName evidence="2">histidine kinase</fullName>
        <ecNumber evidence="2">2.7.13.3</ecNumber>
    </recommendedName>
</protein>
<dbReference type="InterPro" id="IPR001789">
    <property type="entry name" value="Sig_transdc_resp-reg_receiver"/>
</dbReference>
<dbReference type="InterPro" id="IPR000014">
    <property type="entry name" value="PAS"/>
</dbReference>
<feature type="domain" description="PAS" evidence="10">
    <location>
        <begin position="447"/>
        <end position="496"/>
    </location>
</feature>
<evidence type="ECO:0000256" key="7">
    <source>
        <dbReference type="SAM" id="Coils"/>
    </source>
</evidence>
<dbReference type="Pfam" id="PF13426">
    <property type="entry name" value="PAS_9"/>
    <property type="match status" value="1"/>
</dbReference>
<dbReference type="InterPro" id="IPR036097">
    <property type="entry name" value="HisK_dim/P_sf"/>
</dbReference>
<dbReference type="Pfam" id="PF08448">
    <property type="entry name" value="PAS_4"/>
    <property type="match status" value="1"/>
</dbReference>
<dbReference type="PROSITE" id="PS50110">
    <property type="entry name" value="RESPONSE_REGULATORY"/>
    <property type="match status" value="1"/>
</dbReference>
<dbReference type="GO" id="GO:0000155">
    <property type="term" value="F:phosphorelay sensor kinase activity"/>
    <property type="evidence" value="ECO:0007669"/>
    <property type="project" value="InterPro"/>
</dbReference>
<dbReference type="InterPro" id="IPR013767">
    <property type="entry name" value="PAS_fold"/>
</dbReference>
<dbReference type="EC" id="2.7.13.3" evidence="2"/>
<dbReference type="EMBL" id="CP046400">
    <property type="protein sequence ID" value="QGY40297.1"/>
    <property type="molecule type" value="Genomic_DNA"/>
</dbReference>
<keyword evidence="7" id="KW-0175">Coiled coil</keyword>
<keyword evidence="5" id="KW-0418">Kinase</keyword>
<feature type="domain" description="PAS" evidence="10">
    <location>
        <begin position="546"/>
        <end position="590"/>
    </location>
</feature>
<dbReference type="SUPFAM" id="SSF55785">
    <property type="entry name" value="PYP-like sensor domain (PAS domain)"/>
    <property type="match status" value="5"/>
</dbReference>
<evidence type="ECO:0000256" key="3">
    <source>
        <dbReference type="ARBA" id="ARBA00022553"/>
    </source>
</evidence>
<dbReference type="SMART" id="SM00388">
    <property type="entry name" value="HisKA"/>
    <property type="match status" value="1"/>
</dbReference>
<name>A0A6I6JJJ7_9BACT</name>
<dbReference type="PANTHER" id="PTHR43047">
    <property type="entry name" value="TWO-COMPONENT HISTIDINE PROTEIN KINASE"/>
    <property type="match status" value="1"/>
</dbReference>
<dbReference type="SMART" id="SM00448">
    <property type="entry name" value="REC"/>
    <property type="match status" value="1"/>
</dbReference>
<evidence type="ECO:0000256" key="4">
    <source>
        <dbReference type="ARBA" id="ARBA00022679"/>
    </source>
</evidence>
<feature type="domain" description="PAC" evidence="11">
    <location>
        <begin position="232"/>
        <end position="285"/>
    </location>
</feature>
<dbReference type="CDD" id="cd00082">
    <property type="entry name" value="HisKA"/>
    <property type="match status" value="1"/>
</dbReference>
<organism evidence="12 13">
    <name type="scientific">Pseudodesulfovibrio cashew</name>
    <dbReference type="NCBI Taxonomy" id="2678688"/>
    <lineage>
        <taxon>Bacteria</taxon>
        <taxon>Pseudomonadati</taxon>
        <taxon>Thermodesulfobacteriota</taxon>
        <taxon>Desulfovibrionia</taxon>
        <taxon>Desulfovibrionales</taxon>
        <taxon>Desulfovibrionaceae</taxon>
    </lineage>
</organism>
<feature type="domain" description="PAS" evidence="10">
    <location>
        <begin position="300"/>
        <end position="370"/>
    </location>
</feature>
<feature type="domain" description="Histidine kinase" evidence="8">
    <location>
        <begin position="684"/>
        <end position="906"/>
    </location>
</feature>
<reference evidence="12 13" key="1">
    <citation type="submission" date="2019-11" db="EMBL/GenBank/DDBJ databases">
        <authorList>
            <person name="Zheng R.K."/>
            <person name="Sun C.M."/>
        </authorList>
    </citation>
    <scope>NUCLEOTIDE SEQUENCE [LARGE SCALE GENOMIC DNA]</scope>
    <source>
        <strain evidence="12 13">SRB007</strain>
    </source>
</reference>
<feature type="modified residue" description="4-aspartylphosphate" evidence="6">
    <location>
        <position position="978"/>
    </location>
</feature>
<comment type="catalytic activity">
    <reaction evidence="1">
        <text>ATP + protein L-histidine = ADP + protein N-phospho-L-histidine.</text>
        <dbReference type="EC" id="2.7.13.3"/>
    </reaction>
</comment>
<dbReference type="Pfam" id="PF00512">
    <property type="entry name" value="HisKA"/>
    <property type="match status" value="1"/>
</dbReference>
<evidence type="ECO:0000259" key="10">
    <source>
        <dbReference type="PROSITE" id="PS50112"/>
    </source>
</evidence>
<dbReference type="Gene3D" id="3.30.450.20">
    <property type="entry name" value="PAS domain"/>
    <property type="match status" value="5"/>
</dbReference>
<keyword evidence="4" id="KW-0808">Transferase</keyword>
<dbReference type="SUPFAM" id="SSF55874">
    <property type="entry name" value="ATPase domain of HSP90 chaperone/DNA topoisomerase II/histidine kinase"/>
    <property type="match status" value="1"/>
</dbReference>
<dbReference type="InterPro" id="IPR001610">
    <property type="entry name" value="PAC"/>
</dbReference>
<dbReference type="KEGG" id="psel:GM415_09225"/>